<evidence type="ECO:0000313" key="3">
    <source>
        <dbReference type="Proteomes" id="UP000708148"/>
    </source>
</evidence>
<proteinExistence type="predicted"/>
<keyword evidence="3" id="KW-1185">Reference proteome</keyword>
<dbReference type="EMBL" id="CAJHUC010001698">
    <property type="protein sequence ID" value="CAD7702068.1"/>
    <property type="molecule type" value="Genomic_DNA"/>
</dbReference>
<dbReference type="Proteomes" id="UP000708148">
    <property type="component" value="Unassembled WGS sequence"/>
</dbReference>
<dbReference type="AlphaFoldDB" id="A0A8S1J8P3"/>
<feature type="compositionally biased region" description="Low complexity" evidence="1">
    <location>
        <begin position="60"/>
        <end position="69"/>
    </location>
</feature>
<evidence type="ECO:0000313" key="2">
    <source>
        <dbReference type="EMBL" id="CAD7702068.1"/>
    </source>
</evidence>
<feature type="region of interest" description="Disordered" evidence="1">
    <location>
        <begin position="50"/>
        <end position="69"/>
    </location>
</feature>
<name>A0A8S1J8P3_9CHLO</name>
<comment type="caution">
    <text evidence="2">The sequence shown here is derived from an EMBL/GenBank/DDBJ whole genome shotgun (WGS) entry which is preliminary data.</text>
</comment>
<evidence type="ECO:0000256" key="1">
    <source>
        <dbReference type="SAM" id="MobiDB-lite"/>
    </source>
</evidence>
<gene>
    <name evidence="2" type="ORF">OSTQU699_LOCUS7425</name>
</gene>
<protein>
    <submittedName>
        <fullName evidence="2">Uncharacterized protein</fullName>
    </submittedName>
</protein>
<accession>A0A8S1J8P3</accession>
<organism evidence="2 3">
    <name type="scientific">Ostreobium quekettii</name>
    <dbReference type="NCBI Taxonomy" id="121088"/>
    <lineage>
        <taxon>Eukaryota</taxon>
        <taxon>Viridiplantae</taxon>
        <taxon>Chlorophyta</taxon>
        <taxon>core chlorophytes</taxon>
        <taxon>Ulvophyceae</taxon>
        <taxon>TCBD clade</taxon>
        <taxon>Bryopsidales</taxon>
        <taxon>Ostreobineae</taxon>
        <taxon>Ostreobiaceae</taxon>
        <taxon>Ostreobium</taxon>
    </lineage>
</organism>
<reference evidence="2" key="1">
    <citation type="submission" date="2020-12" db="EMBL/GenBank/DDBJ databases">
        <authorList>
            <person name="Iha C."/>
        </authorList>
    </citation>
    <scope>NUCLEOTIDE SEQUENCE</scope>
</reference>
<sequence>MMLVLLTLMQRPGDSPLIVLKKAPVPDVTHALDNQLQAWELPISATRNRSSAGVSEGCKTPRSTPSTVPSFFSPPDALLGTLQGFEASLEGASGTWHYLHEPSNYEFCVTPVCPTGQDAPQGQAELKYKPLRLGAAEGVLPEAFKAEFRFLRQHAPDLAKDVMGCLEGVPKKDGVE</sequence>